<dbReference type="SUPFAM" id="SSF47616">
    <property type="entry name" value="GST C-terminal domain-like"/>
    <property type="match status" value="1"/>
</dbReference>
<dbReference type="AlphaFoldDB" id="A0A845AQG2"/>
<dbReference type="Proteomes" id="UP000446786">
    <property type="component" value="Unassembled WGS sequence"/>
</dbReference>
<dbReference type="InterPro" id="IPR036249">
    <property type="entry name" value="Thioredoxin-like_sf"/>
</dbReference>
<dbReference type="Gene3D" id="1.20.1050.10">
    <property type="match status" value="1"/>
</dbReference>
<organism evidence="3 4">
    <name type="scientific">Parerythrobacter jejuensis</name>
    <dbReference type="NCBI Taxonomy" id="795812"/>
    <lineage>
        <taxon>Bacteria</taxon>
        <taxon>Pseudomonadati</taxon>
        <taxon>Pseudomonadota</taxon>
        <taxon>Alphaproteobacteria</taxon>
        <taxon>Sphingomonadales</taxon>
        <taxon>Erythrobacteraceae</taxon>
        <taxon>Parerythrobacter</taxon>
    </lineage>
</organism>
<dbReference type="GO" id="GO:0016740">
    <property type="term" value="F:transferase activity"/>
    <property type="evidence" value="ECO:0007669"/>
    <property type="project" value="UniProtKB-KW"/>
</dbReference>
<evidence type="ECO:0000313" key="4">
    <source>
        <dbReference type="Proteomes" id="UP000446786"/>
    </source>
</evidence>
<evidence type="ECO:0000313" key="3">
    <source>
        <dbReference type="EMBL" id="MXP31413.1"/>
    </source>
</evidence>
<protein>
    <submittedName>
        <fullName evidence="3">Glutathione S-transferase</fullName>
    </submittedName>
</protein>
<reference evidence="3 4" key="1">
    <citation type="submission" date="2019-12" db="EMBL/GenBank/DDBJ databases">
        <title>Genomic-based taxomic classification of the family Erythrobacteraceae.</title>
        <authorList>
            <person name="Xu L."/>
        </authorList>
    </citation>
    <scope>NUCLEOTIDE SEQUENCE [LARGE SCALE GENOMIC DNA]</scope>
    <source>
        <strain evidence="3 4">JCM 16677</strain>
    </source>
</reference>
<gene>
    <name evidence="3" type="ORF">GRI94_06220</name>
</gene>
<feature type="domain" description="GST N-terminal" evidence="2">
    <location>
        <begin position="54"/>
        <end position="124"/>
    </location>
</feature>
<dbReference type="Pfam" id="PF13417">
    <property type="entry name" value="GST_N_3"/>
    <property type="match status" value="1"/>
</dbReference>
<name>A0A845AQG2_9SPHN</name>
<dbReference type="EMBL" id="WTYE01000001">
    <property type="protein sequence ID" value="MXP31413.1"/>
    <property type="molecule type" value="Genomic_DNA"/>
</dbReference>
<dbReference type="InterPro" id="IPR004046">
    <property type="entry name" value="GST_C"/>
</dbReference>
<proteinExistence type="predicted"/>
<accession>A0A845AQG2</accession>
<keyword evidence="4" id="KW-1185">Reference proteome</keyword>
<sequence length="434" mass="49023">MSWNSLLWPRQLRAGNKHRRFQGLSRRMRELRMPKPQLNGACARESAMTDTYTLYGMAASLYTARVRSYMRINAVPFTEVKAGSEEFLGQIVPAIGRWMIPVIKTPDGAIIQDGADIIDHLDSQGFSKHPLYPDQPALLVIAHLFELFGAQGLLRPAMHYRWNFDDVNLPFIRDTFRDVLPTGLPPEAEEKAFLQASGRMRAATLALGAKEDVHAQIEHSYARFLALMNTHLDRYPFLLGGHPTLADYGLIGAMYAHLGRDPAPLQLMQTTAPRVFRWVERMNMAETFVDGAQAESGHELFEGTALPDSLVALLGFIAEDYLPEINAHIEFANAWLDNHPIQADINAANQETARPAMGFASFTWRETQIDSVVIPYRFYLLHRLQDAFDRQSANDQAAIRETFAAAGLEPLLTKRTKRRLVRKDSQEIWGYMVG</sequence>
<evidence type="ECO:0000259" key="1">
    <source>
        <dbReference type="Pfam" id="PF00043"/>
    </source>
</evidence>
<keyword evidence="3" id="KW-0808">Transferase</keyword>
<dbReference type="CDD" id="cd00570">
    <property type="entry name" value="GST_N_family"/>
    <property type="match status" value="1"/>
</dbReference>
<dbReference type="Pfam" id="PF00043">
    <property type="entry name" value="GST_C"/>
    <property type="match status" value="1"/>
</dbReference>
<comment type="caution">
    <text evidence="3">The sequence shown here is derived from an EMBL/GenBank/DDBJ whole genome shotgun (WGS) entry which is preliminary data.</text>
</comment>
<evidence type="ECO:0000259" key="2">
    <source>
        <dbReference type="Pfam" id="PF13417"/>
    </source>
</evidence>
<dbReference type="SUPFAM" id="SSF52833">
    <property type="entry name" value="Thioredoxin-like"/>
    <property type="match status" value="1"/>
</dbReference>
<dbReference type="InterPro" id="IPR036282">
    <property type="entry name" value="Glutathione-S-Trfase_C_sf"/>
</dbReference>
<dbReference type="Gene3D" id="3.40.30.10">
    <property type="entry name" value="Glutaredoxin"/>
    <property type="match status" value="1"/>
</dbReference>
<dbReference type="InterPro" id="IPR004045">
    <property type="entry name" value="Glutathione_S-Trfase_N"/>
</dbReference>
<feature type="domain" description="Glutathione S-transferase C-terminal" evidence="1">
    <location>
        <begin position="221"/>
        <end position="283"/>
    </location>
</feature>